<keyword evidence="1" id="KW-0805">Transcription regulation</keyword>
<sequence length="150" mass="17808">LYRHKLTDEQIRFIKDVRKRGKNKMAAQNCRKRKLDIIQVLEDDVDSLKKEREQMKEEKRMVDKDIEMMRNKIEQLQKEIFESLQTANERYFFNEALNNDGRSYTRNRVFDSNRRGNTLALNGNFINISAGSLNNGYNSNNITKNISENK</sequence>
<dbReference type="SUPFAM" id="SSF47454">
    <property type="entry name" value="A DNA-binding domain in eukaryotic transcription factors"/>
    <property type="match status" value="1"/>
</dbReference>
<dbReference type="KEGG" id="hro:HELRODRAFT_89262"/>
<dbReference type="CTD" id="20216958"/>
<dbReference type="SMART" id="SM00338">
    <property type="entry name" value="BRLZ"/>
    <property type="match status" value="1"/>
</dbReference>
<evidence type="ECO:0000313" key="9">
    <source>
        <dbReference type="EnsemblMetazoa" id="HelroP89262"/>
    </source>
</evidence>
<dbReference type="HOGENOM" id="CLU_1745118_0_0_1"/>
<evidence type="ECO:0000256" key="5">
    <source>
        <dbReference type="ARBA" id="ARBA00023242"/>
    </source>
</evidence>
<dbReference type="GeneID" id="20216958"/>
<accession>T1G7B1</accession>
<evidence type="ECO:0000256" key="1">
    <source>
        <dbReference type="ARBA" id="ARBA00023015"/>
    </source>
</evidence>
<dbReference type="GO" id="GO:0000978">
    <property type="term" value="F:RNA polymerase II cis-regulatory region sequence-specific DNA binding"/>
    <property type="evidence" value="ECO:0007669"/>
    <property type="project" value="InterPro"/>
</dbReference>
<dbReference type="EnsemblMetazoa" id="HelroT89262">
    <property type="protein sequence ID" value="HelroP89262"/>
    <property type="gene ID" value="HelroG89262"/>
</dbReference>
<name>T1G7B1_HELRO</name>
<dbReference type="Gene3D" id="1.10.880.10">
    <property type="entry name" value="Transcription factor, Skn-1-like, DNA-binding domain"/>
    <property type="match status" value="1"/>
</dbReference>
<dbReference type="InterPro" id="IPR004827">
    <property type="entry name" value="bZIP"/>
</dbReference>
<dbReference type="EMBL" id="KB097635">
    <property type="protein sequence ID" value="ESN93166.1"/>
    <property type="molecule type" value="Genomic_DNA"/>
</dbReference>
<dbReference type="Proteomes" id="UP000015101">
    <property type="component" value="Unassembled WGS sequence"/>
</dbReference>
<dbReference type="EMBL" id="AMQM01007528">
    <property type="status" value="NOT_ANNOTATED_CDS"/>
    <property type="molecule type" value="Genomic_DNA"/>
</dbReference>
<dbReference type="InterPro" id="IPR046347">
    <property type="entry name" value="bZIP_sf"/>
</dbReference>
<dbReference type="PROSITE" id="PS00036">
    <property type="entry name" value="BZIP_BASIC"/>
    <property type="match status" value="1"/>
</dbReference>
<protein>
    <recommendedName>
        <fullName evidence="7">BZIP domain-containing protein</fullName>
    </recommendedName>
</protein>
<reference evidence="10" key="1">
    <citation type="submission" date="2012-12" db="EMBL/GenBank/DDBJ databases">
        <authorList>
            <person name="Hellsten U."/>
            <person name="Grimwood J."/>
            <person name="Chapman J.A."/>
            <person name="Shapiro H."/>
            <person name="Aerts A."/>
            <person name="Otillar R.P."/>
            <person name="Terry A.Y."/>
            <person name="Boore J.L."/>
            <person name="Simakov O."/>
            <person name="Marletaz F."/>
            <person name="Cho S.-J."/>
            <person name="Edsinger-Gonzales E."/>
            <person name="Havlak P."/>
            <person name="Kuo D.-H."/>
            <person name="Larsson T."/>
            <person name="Lv J."/>
            <person name="Arendt D."/>
            <person name="Savage R."/>
            <person name="Osoegawa K."/>
            <person name="de Jong P."/>
            <person name="Lindberg D.R."/>
            <person name="Seaver E.C."/>
            <person name="Weisblat D.A."/>
            <person name="Putnam N.H."/>
            <person name="Grigoriev I.V."/>
            <person name="Rokhsar D.S."/>
        </authorList>
    </citation>
    <scope>NUCLEOTIDE SEQUENCE</scope>
</reference>
<dbReference type="SUPFAM" id="SSF57959">
    <property type="entry name" value="Leucine zipper domain"/>
    <property type="match status" value="1"/>
</dbReference>
<dbReference type="InterPro" id="IPR047167">
    <property type="entry name" value="NFE2-like"/>
</dbReference>
<dbReference type="GO" id="GO:0003700">
    <property type="term" value="F:DNA-binding transcription factor activity"/>
    <property type="evidence" value="ECO:0007669"/>
    <property type="project" value="InterPro"/>
</dbReference>
<keyword evidence="5" id="KW-0539">Nucleus</keyword>
<evidence type="ECO:0000256" key="4">
    <source>
        <dbReference type="ARBA" id="ARBA00023163"/>
    </source>
</evidence>
<evidence type="ECO:0000256" key="2">
    <source>
        <dbReference type="ARBA" id="ARBA00023125"/>
    </source>
</evidence>
<dbReference type="AlphaFoldDB" id="T1G7B1"/>
<organism evidence="9 10">
    <name type="scientific">Helobdella robusta</name>
    <name type="common">Californian leech</name>
    <dbReference type="NCBI Taxonomy" id="6412"/>
    <lineage>
        <taxon>Eukaryota</taxon>
        <taxon>Metazoa</taxon>
        <taxon>Spiralia</taxon>
        <taxon>Lophotrochozoa</taxon>
        <taxon>Annelida</taxon>
        <taxon>Clitellata</taxon>
        <taxon>Hirudinea</taxon>
        <taxon>Rhynchobdellida</taxon>
        <taxon>Glossiphoniidae</taxon>
        <taxon>Helobdella</taxon>
    </lineage>
</organism>
<dbReference type="InterPro" id="IPR008917">
    <property type="entry name" value="TF_DNA-bd_sf"/>
</dbReference>
<dbReference type="RefSeq" id="XP_009028717.1">
    <property type="nucleotide sequence ID" value="XM_009030469.1"/>
</dbReference>
<dbReference type="GO" id="GO:0006357">
    <property type="term" value="P:regulation of transcription by RNA polymerase II"/>
    <property type="evidence" value="ECO:0007669"/>
    <property type="project" value="InterPro"/>
</dbReference>
<dbReference type="PROSITE" id="PS50217">
    <property type="entry name" value="BZIP"/>
    <property type="match status" value="1"/>
</dbReference>
<feature type="domain" description="BZIP" evidence="7">
    <location>
        <begin position="15"/>
        <end position="76"/>
    </location>
</feature>
<gene>
    <name evidence="9" type="primary">20216958</name>
    <name evidence="8" type="ORF">HELRODRAFT_89262</name>
</gene>
<dbReference type="PANTHER" id="PTHR24411">
    <property type="entry name" value="NUCLEAR FACTOR ERYTHROID 2-RELATED FACTOR"/>
    <property type="match status" value="1"/>
</dbReference>
<proteinExistence type="predicted"/>
<reference evidence="9" key="3">
    <citation type="submission" date="2015-06" db="UniProtKB">
        <authorList>
            <consortium name="EnsemblMetazoa"/>
        </authorList>
    </citation>
    <scope>IDENTIFICATION</scope>
</reference>
<dbReference type="PANTHER" id="PTHR24411:SF55">
    <property type="entry name" value="SEGMENTATION PROTEIN CAP'N'COLLAR"/>
    <property type="match status" value="1"/>
</dbReference>
<dbReference type="OrthoDB" id="7458135at2759"/>
<keyword evidence="10" id="KW-1185">Reference proteome</keyword>
<feature type="coiled-coil region" evidence="6">
    <location>
        <begin position="31"/>
        <end position="86"/>
    </location>
</feature>
<keyword evidence="3" id="KW-0010">Activator</keyword>
<dbReference type="InterPro" id="IPR004826">
    <property type="entry name" value="bZIP_Maf"/>
</dbReference>
<dbReference type="InParanoid" id="T1G7B1"/>
<evidence type="ECO:0000313" key="8">
    <source>
        <dbReference type="EMBL" id="ESN93166.1"/>
    </source>
</evidence>
<keyword evidence="4" id="KW-0804">Transcription</keyword>
<dbReference type="eggNOG" id="KOG3863">
    <property type="taxonomic scope" value="Eukaryota"/>
</dbReference>
<evidence type="ECO:0000313" key="10">
    <source>
        <dbReference type="Proteomes" id="UP000015101"/>
    </source>
</evidence>
<reference evidence="8 10" key="2">
    <citation type="journal article" date="2013" name="Nature">
        <title>Insights into bilaterian evolution from three spiralian genomes.</title>
        <authorList>
            <person name="Simakov O."/>
            <person name="Marletaz F."/>
            <person name="Cho S.J."/>
            <person name="Edsinger-Gonzales E."/>
            <person name="Havlak P."/>
            <person name="Hellsten U."/>
            <person name="Kuo D.H."/>
            <person name="Larsson T."/>
            <person name="Lv J."/>
            <person name="Arendt D."/>
            <person name="Savage R."/>
            <person name="Osoegawa K."/>
            <person name="de Jong P."/>
            <person name="Grimwood J."/>
            <person name="Chapman J.A."/>
            <person name="Shapiro H."/>
            <person name="Aerts A."/>
            <person name="Otillar R.P."/>
            <person name="Terry A.Y."/>
            <person name="Boore J.L."/>
            <person name="Grigoriev I.V."/>
            <person name="Lindberg D.R."/>
            <person name="Seaver E.C."/>
            <person name="Weisblat D.A."/>
            <person name="Putnam N.H."/>
            <person name="Rokhsar D.S."/>
        </authorList>
    </citation>
    <scope>NUCLEOTIDE SEQUENCE</scope>
</reference>
<evidence type="ECO:0000259" key="7">
    <source>
        <dbReference type="PROSITE" id="PS50217"/>
    </source>
</evidence>
<keyword evidence="2" id="KW-0238">DNA-binding</keyword>
<dbReference type="STRING" id="6412.T1G7B1"/>
<evidence type="ECO:0000256" key="3">
    <source>
        <dbReference type="ARBA" id="ARBA00023159"/>
    </source>
</evidence>
<keyword evidence="6" id="KW-0175">Coiled coil</keyword>
<dbReference type="Pfam" id="PF03131">
    <property type="entry name" value="bZIP_Maf"/>
    <property type="match status" value="1"/>
</dbReference>
<evidence type="ECO:0000256" key="6">
    <source>
        <dbReference type="SAM" id="Coils"/>
    </source>
</evidence>